<name>A0AAV4Y2H1_CAEEX</name>
<dbReference type="Proteomes" id="UP001054945">
    <property type="component" value="Unassembled WGS sequence"/>
</dbReference>
<dbReference type="AlphaFoldDB" id="A0AAV4Y2H1"/>
<protein>
    <submittedName>
        <fullName evidence="1">Uncharacterized protein</fullName>
    </submittedName>
</protein>
<reference evidence="1 2" key="1">
    <citation type="submission" date="2021-06" db="EMBL/GenBank/DDBJ databases">
        <title>Caerostris extrusa draft genome.</title>
        <authorList>
            <person name="Kono N."/>
            <person name="Arakawa K."/>
        </authorList>
    </citation>
    <scope>NUCLEOTIDE SEQUENCE [LARGE SCALE GENOMIC DNA]</scope>
</reference>
<dbReference type="EMBL" id="BPLR01018516">
    <property type="protein sequence ID" value="GIZ00201.1"/>
    <property type="molecule type" value="Genomic_DNA"/>
</dbReference>
<gene>
    <name evidence="1" type="ORF">CEXT_281461</name>
</gene>
<keyword evidence="2" id="KW-1185">Reference proteome</keyword>
<comment type="caution">
    <text evidence="1">The sequence shown here is derived from an EMBL/GenBank/DDBJ whole genome shotgun (WGS) entry which is preliminary data.</text>
</comment>
<proteinExistence type="predicted"/>
<organism evidence="1 2">
    <name type="scientific">Caerostris extrusa</name>
    <name type="common">Bark spider</name>
    <name type="synonym">Caerostris bankana</name>
    <dbReference type="NCBI Taxonomy" id="172846"/>
    <lineage>
        <taxon>Eukaryota</taxon>
        <taxon>Metazoa</taxon>
        <taxon>Ecdysozoa</taxon>
        <taxon>Arthropoda</taxon>
        <taxon>Chelicerata</taxon>
        <taxon>Arachnida</taxon>
        <taxon>Araneae</taxon>
        <taxon>Araneomorphae</taxon>
        <taxon>Entelegynae</taxon>
        <taxon>Araneoidea</taxon>
        <taxon>Araneidae</taxon>
        <taxon>Caerostris</taxon>
    </lineage>
</organism>
<evidence type="ECO:0000313" key="2">
    <source>
        <dbReference type="Proteomes" id="UP001054945"/>
    </source>
</evidence>
<evidence type="ECO:0000313" key="1">
    <source>
        <dbReference type="EMBL" id="GIZ00201.1"/>
    </source>
</evidence>
<accession>A0AAV4Y2H1</accession>
<sequence length="158" mass="18100">MENLIPLTYTYLGNLPSQRNQIFPPDLYGAKQDIQSGERNIRMDDQMPERHAMSSSLSGTALLIKFRALRTEQAENAPQDSGGHYRQIHLNSRHSNANGPFSRTLHPHALLLSSDTVGFRCKEELDASSGWSRLPKRYCIRILYMGMHSHVHWNKDVR</sequence>